<proteinExistence type="predicted"/>
<keyword evidence="4 6" id="KW-1133">Transmembrane helix</keyword>
<evidence type="ECO:0000256" key="6">
    <source>
        <dbReference type="SAM" id="Phobius"/>
    </source>
</evidence>
<dbReference type="PANTHER" id="PTHR35007">
    <property type="entry name" value="INTEGRAL MEMBRANE PROTEIN-RELATED"/>
    <property type="match status" value="1"/>
</dbReference>
<dbReference type="Proteomes" id="UP000612893">
    <property type="component" value="Unassembled WGS sequence"/>
</dbReference>
<dbReference type="AlphaFoldDB" id="A0A934K578"/>
<dbReference type="GO" id="GO:0005886">
    <property type="term" value="C:plasma membrane"/>
    <property type="evidence" value="ECO:0007669"/>
    <property type="project" value="UniProtKB-SubCell"/>
</dbReference>
<keyword evidence="3 6" id="KW-0812">Transmembrane</keyword>
<feature type="transmembrane region" description="Helical" evidence="6">
    <location>
        <begin position="106"/>
        <end position="122"/>
    </location>
</feature>
<accession>A0A934K578</accession>
<feature type="transmembrane region" description="Helical" evidence="6">
    <location>
        <begin position="6"/>
        <end position="25"/>
    </location>
</feature>
<evidence type="ECO:0000256" key="1">
    <source>
        <dbReference type="ARBA" id="ARBA00004651"/>
    </source>
</evidence>
<keyword evidence="2" id="KW-1003">Cell membrane</keyword>
<keyword evidence="9" id="KW-1185">Reference proteome</keyword>
<evidence type="ECO:0000256" key="2">
    <source>
        <dbReference type="ARBA" id="ARBA00022475"/>
    </source>
</evidence>
<dbReference type="PANTHER" id="PTHR35007:SF1">
    <property type="entry name" value="PILUS ASSEMBLY PROTEIN"/>
    <property type="match status" value="1"/>
</dbReference>
<evidence type="ECO:0000256" key="5">
    <source>
        <dbReference type="ARBA" id="ARBA00023136"/>
    </source>
</evidence>
<dbReference type="EMBL" id="JAEKNR010000030">
    <property type="protein sequence ID" value="MBJ7596938.1"/>
    <property type="molecule type" value="Genomic_DNA"/>
</dbReference>
<dbReference type="Gene3D" id="1.20.81.30">
    <property type="entry name" value="Type II secretion system (T2SS), domain F"/>
    <property type="match status" value="1"/>
</dbReference>
<keyword evidence="5 6" id="KW-0472">Membrane</keyword>
<dbReference type="InterPro" id="IPR042094">
    <property type="entry name" value="T2SS_GspF_sf"/>
</dbReference>
<feature type="transmembrane region" description="Helical" evidence="6">
    <location>
        <begin position="303"/>
        <end position="323"/>
    </location>
</feature>
<feature type="domain" description="Type II secretion system protein GspF" evidence="7">
    <location>
        <begin position="165"/>
        <end position="289"/>
    </location>
</feature>
<feature type="transmembrane region" description="Helical" evidence="6">
    <location>
        <begin position="272"/>
        <end position="291"/>
    </location>
</feature>
<evidence type="ECO:0000313" key="9">
    <source>
        <dbReference type="Proteomes" id="UP000612893"/>
    </source>
</evidence>
<evidence type="ECO:0000313" key="8">
    <source>
        <dbReference type="EMBL" id="MBJ7596938.1"/>
    </source>
</evidence>
<name>A0A934K578_9BACT</name>
<feature type="transmembrane region" description="Helical" evidence="6">
    <location>
        <begin position="128"/>
        <end position="147"/>
    </location>
</feature>
<dbReference type="InterPro" id="IPR018076">
    <property type="entry name" value="T2SS_GspF_dom"/>
</dbReference>
<evidence type="ECO:0000256" key="4">
    <source>
        <dbReference type="ARBA" id="ARBA00022989"/>
    </source>
</evidence>
<dbReference type="Pfam" id="PF00482">
    <property type="entry name" value="T2SSF"/>
    <property type="match status" value="1"/>
</dbReference>
<organism evidence="8 9">
    <name type="scientific">Candidatus Nephthysia bennettiae</name>
    <dbReference type="NCBI Taxonomy" id="3127016"/>
    <lineage>
        <taxon>Bacteria</taxon>
        <taxon>Bacillati</taxon>
        <taxon>Candidatus Dormiibacterota</taxon>
        <taxon>Candidatus Dormibacteria</taxon>
        <taxon>Candidatus Dormibacterales</taxon>
        <taxon>Candidatus Dormibacteraceae</taxon>
        <taxon>Candidatus Nephthysia</taxon>
    </lineage>
</organism>
<evidence type="ECO:0000259" key="7">
    <source>
        <dbReference type="Pfam" id="PF00482"/>
    </source>
</evidence>
<protein>
    <submittedName>
        <fullName evidence="8">Type II secretion system F family protein</fullName>
    </submittedName>
</protein>
<dbReference type="RefSeq" id="WP_338198778.1">
    <property type="nucleotide sequence ID" value="NZ_JAEKNR010000030.1"/>
</dbReference>
<evidence type="ECO:0000256" key="3">
    <source>
        <dbReference type="ARBA" id="ARBA00022692"/>
    </source>
</evidence>
<comment type="caution">
    <text evidence="8">The sequence shown here is derived from an EMBL/GenBank/DDBJ whole genome shotgun (WGS) entry which is preliminary data.</text>
</comment>
<sequence>MVLELSLLLAVVFCTGMFLLVRGLLQRSATAEELAVGQVKGYSGDRMVGAASYGVAGPPANLRDRAAGIFQPVAERADRRALRRGRATLEERLNGADLKMRPQEFIMIRVGCLLALALLGLVRFGLSWQLLVLGVAGYAAPGFWLRFRRRRRLNHFNDQLADVLLLLGNSMRAGQSFPQAIGNVAERAREPTAVEFSRVVREVNLGGSVDEGLTNMVKRVGSDDLELVVTAVSINRSAGGNLAEMLGIISNTIRERVQTTREIRSLTAQGRMSGWFITLIPIVVAVVLYLISPNYFRPMTESLIGWLMLSVAAILLLIGNLLIRKAVRIEI</sequence>
<reference evidence="8" key="1">
    <citation type="submission" date="2020-10" db="EMBL/GenBank/DDBJ databases">
        <title>Ca. Dormibacterota MAGs.</title>
        <authorList>
            <person name="Montgomery K."/>
        </authorList>
    </citation>
    <scope>NUCLEOTIDE SEQUENCE [LARGE SCALE GENOMIC DNA]</scope>
    <source>
        <strain evidence="8">SC8812_S17_10</strain>
    </source>
</reference>
<comment type="subcellular location">
    <subcellularLocation>
        <location evidence="1">Cell membrane</location>
        <topology evidence="1">Multi-pass membrane protein</topology>
    </subcellularLocation>
</comment>
<gene>
    <name evidence="8" type="ORF">JF922_02465</name>
</gene>